<reference evidence="2" key="1">
    <citation type="submission" date="2021-02" db="EMBL/GenBank/DDBJ databases">
        <title>Fulvivirga sp. S481 isolated from sea water.</title>
        <authorList>
            <person name="Bae S.S."/>
            <person name="Baek K."/>
        </authorList>
    </citation>
    <scope>NUCLEOTIDE SEQUENCE</scope>
    <source>
        <strain evidence="2">S481</strain>
    </source>
</reference>
<accession>A0A974ZZZ2</accession>
<proteinExistence type="predicted"/>
<feature type="signal peptide" evidence="1">
    <location>
        <begin position="1"/>
        <end position="22"/>
    </location>
</feature>
<gene>
    <name evidence="2" type="ORF">JR347_09845</name>
</gene>
<feature type="chain" id="PRO_5036986591" description="Outer membrane protein beta-barrel domain-containing protein" evidence="1">
    <location>
        <begin position="23"/>
        <end position="201"/>
    </location>
</feature>
<organism evidence="2 3">
    <name type="scientific">Fulvivirga lutea</name>
    <dbReference type="NCBI Taxonomy" id="2810512"/>
    <lineage>
        <taxon>Bacteria</taxon>
        <taxon>Pseudomonadati</taxon>
        <taxon>Bacteroidota</taxon>
        <taxon>Cytophagia</taxon>
        <taxon>Cytophagales</taxon>
        <taxon>Fulvivirgaceae</taxon>
        <taxon>Fulvivirga</taxon>
    </lineage>
</organism>
<keyword evidence="3" id="KW-1185">Reference proteome</keyword>
<keyword evidence="1" id="KW-0732">Signal</keyword>
<dbReference type="Gene3D" id="2.40.160.20">
    <property type="match status" value="1"/>
</dbReference>
<evidence type="ECO:0000256" key="1">
    <source>
        <dbReference type="SAM" id="SignalP"/>
    </source>
</evidence>
<dbReference type="AlphaFoldDB" id="A0A974ZZZ2"/>
<dbReference type="EMBL" id="CP070608">
    <property type="protein sequence ID" value="QSE95922.1"/>
    <property type="molecule type" value="Genomic_DNA"/>
</dbReference>
<evidence type="ECO:0000313" key="3">
    <source>
        <dbReference type="Proteomes" id="UP000662783"/>
    </source>
</evidence>
<evidence type="ECO:0008006" key="4">
    <source>
        <dbReference type="Google" id="ProtNLM"/>
    </source>
</evidence>
<dbReference type="KEGG" id="fuv:JR347_09845"/>
<dbReference type="RefSeq" id="WP_205720435.1">
    <property type="nucleotide sequence ID" value="NZ_CP070608.1"/>
</dbReference>
<evidence type="ECO:0000313" key="2">
    <source>
        <dbReference type="EMBL" id="QSE95922.1"/>
    </source>
</evidence>
<sequence length="201" mass="21668">MKKIYTLLILSTALFYSNKALAQVEKGDSNIGLNAFLSTITGLETDNVNGTLFLTYQKYVTDNISLGLGPLYSWNATSDNFGSTFGMNLFFNYSFLSSTGKTLPYLGLQYSGLISYNESETTDGFGNTDFNYFESRSGSLGGNAGIKFFINEYANLDVNLSYTSIIATSVDSGNGFEEADAEGGILQFTIGLGVIIGKKGS</sequence>
<protein>
    <recommendedName>
        <fullName evidence="4">Outer membrane protein beta-barrel domain-containing protein</fullName>
    </recommendedName>
</protein>
<dbReference type="Proteomes" id="UP000662783">
    <property type="component" value="Chromosome"/>
</dbReference>
<name>A0A974ZZZ2_9BACT</name>